<dbReference type="OrthoDB" id="947656at2"/>
<protein>
    <recommendedName>
        <fullName evidence="3">ATP-binding protein</fullName>
    </recommendedName>
</protein>
<proteinExistence type="predicted"/>
<comment type="caution">
    <text evidence="1">The sequence shown here is derived from an EMBL/GenBank/DDBJ whole genome shotgun (WGS) entry which is preliminary data.</text>
</comment>
<dbReference type="InterPro" id="IPR036890">
    <property type="entry name" value="HATPase_C_sf"/>
</dbReference>
<keyword evidence="2" id="KW-1185">Reference proteome</keyword>
<evidence type="ECO:0000313" key="2">
    <source>
        <dbReference type="Proteomes" id="UP000290545"/>
    </source>
</evidence>
<dbReference type="EMBL" id="SDHZ01000003">
    <property type="protein sequence ID" value="RXK81806.1"/>
    <property type="molecule type" value="Genomic_DNA"/>
</dbReference>
<sequence>MAEQPLHTIQFKLTRTDRVAPLLDEVIKTVAPLLDVPAARQEEVIFKSKVVISELLTNTIKHTHQKTTLLEAVIYSNKLCFVRRDYCAPLHFPASPHREALSWPLPPNRTGEKIVVYEDDLNALWLTITPTGAEFTVTPKPTEDCNINSLHEHFGLLLITLSSDRFHYEYNPQTAENLFDVCIYL</sequence>
<dbReference type="AlphaFoldDB" id="A0A4Q1D1R7"/>
<dbReference type="Proteomes" id="UP000290545">
    <property type="component" value="Unassembled WGS sequence"/>
</dbReference>
<name>A0A4Q1D1R7_9BACT</name>
<dbReference type="RefSeq" id="WP_129005203.1">
    <property type="nucleotide sequence ID" value="NZ_SDHZ01000003.1"/>
</dbReference>
<evidence type="ECO:0000313" key="1">
    <source>
        <dbReference type="EMBL" id="RXK81806.1"/>
    </source>
</evidence>
<gene>
    <name evidence="1" type="ORF">ESB13_18615</name>
</gene>
<dbReference type="Gene3D" id="3.30.565.10">
    <property type="entry name" value="Histidine kinase-like ATPase, C-terminal domain"/>
    <property type="match status" value="1"/>
</dbReference>
<organism evidence="1 2">
    <name type="scientific">Filimonas effusa</name>
    <dbReference type="NCBI Taxonomy" id="2508721"/>
    <lineage>
        <taxon>Bacteria</taxon>
        <taxon>Pseudomonadati</taxon>
        <taxon>Bacteroidota</taxon>
        <taxon>Chitinophagia</taxon>
        <taxon>Chitinophagales</taxon>
        <taxon>Chitinophagaceae</taxon>
        <taxon>Filimonas</taxon>
    </lineage>
</organism>
<reference evidence="1 2" key="1">
    <citation type="submission" date="2019-01" db="EMBL/GenBank/DDBJ databases">
        <title>Filimonas sp. strain TTM-71.</title>
        <authorList>
            <person name="Chen W.-M."/>
        </authorList>
    </citation>
    <scope>NUCLEOTIDE SEQUENCE [LARGE SCALE GENOMIC DNA]</scope>
    <source>
        <strain evidence="1 2">TTM-71</strain>
    </source>
</reference>
<evidence type="ECO:0008006" key="3">
    <source>
        <dbReference type="Google" id="ProtNLM"/>
    </source>
</evidence>
<accession>A0A4Q1D1R7</accession>